<evidence type="ECO:0000256" key="5">
    <source>
        <dbReference type="ARBA" id="ARBA00022692"/>
    </source>
</evidence>
<dbReference type="InterPro" id="IPR004685">
    <property type="entry name" value="Brnchd-chn_aa_trnsp_Livcs"/>
</dbReference>
<evidence type="ECO:0000256" key="7">
    <source>
        <dbReference type="ARBA" id="ARBA00022989"/>
    </source>
</evidence>
<feature type="transmembrane region" description="Helical" evidence="9">
    <location>
        <begin position="318"/>
        <end position="337"/>
    </location>
</feature>
<feature type="transmembrane region" description="Helical" evidence="9">
    <location>
        <begin position="423"/>
        <end position="443"/>
    </location>
</feature>
<proteinExistence type="inferred from homology"/>
<comment type="subcellular location">
    <subcellularLocation>
        <location evidence="9">Cell inner membrane</location>
        <topology evidence="9">Multi-pass membrane protein</topology>
    </subcellularLocation>
    <subcellularLocation>
        <location evidence="1">Cell membrane</location>
        <topology evidence="1">Multi-pass membrane protein</topology>
    </subcellularLocation>
</comment>
<keyword evidence="6 9" id="KW-0029">Amino-acid transport</keyword>
<comment type="function">
    <text evidence="9">Component of the transport system for branched-chain amino acids.</text>
</comment>
<dbReference type="EMBL" id="CAKLDI010000001">
    <property type="protein sequence ID" value="CAH0532672.1"/>
    <property type="molecule type" value="Genomic_DNA"/>
</dbReference>
<evidence type="ECO:0000256" key="1">
    <source>
        <dbReference type="ARBA" id="ARBA00004651"/>
    </source>
</evidence>
<protein>
    <recommendedName>
        <fullName evidence="9">Branched-chain amino acid transport system carrier protein</fullName>
    </recommendedName>
</protein>
<feature type="transmembrane region" description="Helical" evidence="9">
    <location>
        <begin position="119"/>
        <end position="142"/>
    </location>
</feature>
<feature type="transmembrane region" description="Helical" evidence="9">
    <location>
        <begin position="77"/>
        <end position="99"/>
    </location>
</feature>
<comment type="similarity">
    <text evidence="2 9">Belongs to the branched chain amino acid transporter family.</text>
</comment>
<dbReference type="NCBIfam" id="TIGR00796">
    <property type="entry name" value="livcs"/>
    <property type="match status" value="1"/>
</dbReference>
<gene>
    <name evidence="10" type="primary">brnQ</name>
    <name evidence="10" type="ORF">VST7929_00513</name>
</gene>
<evidence type="ECO:0000256" key="8">
    <source>
        <dbReference type="ARBA" id="ARBA00023136"/>
    </source>
</evidence>
<feature type="transmembrane region" description="Helical" evidence="9">
    <location>
        <begin position="41"/>
        <end position="65"/>
    </location>
</feature>
<keyword evidence="7 9" id="KW-1133">Transmembrane helix</keyword>
<name>A0ABM8ZQU1_9VIBR</name>
<keyword evidence="11" id="KW-1185">Reference proteome</keyword>
<comment type="caution">
    <text evidence="10">The sequence shown here is derived from an EMBL/GenBank/DDBJ whole genome shotgun (WGS) entry which is preliminary data.</text>
</comment>
<keyword evidence="3 9" id="KW-0813">Transport</keyword>
<feature type="transmembrane region" description="Helical" evidence="9">
    <location>
        <begin position="273"/>
        <end position="306"/>
    </location>
</feature>
<evidence type="ECO:0000256" key="4">
    <source>
        <dbReference type="ARBA" id="ARBA00022475"/>
    </source>
</evidence>
<evidence type="ECO:0000313" key="11">
    <source>
        <dbReference type="Proteomes" id="UP000838672"/>
    </source>
</evidence>
<sequence>MKQSLKISDILALGFMTFAFFLGAGNIMLPPELGQQAGENLVPAMFGFLFTGVGLPLLGIIAVAISGGGWSGLTRDLPAKIAMLIAIAIFIVIGPAYAAPRAGLVAFDMGVKPYLSAGLQASSWSIILFSLIFFGLAMLFAWSRGSMIDMIGKFLTPALFIALAALAIAVIVNPQGEILAAKGTYVDQAFTNGFVNGYQTMDAFASLMFGMLIVDVLRKKGITDSTKTCHYLIAAGLIAAAGLAFVYLSLVYLGATSGNVAQGLTKGTDILTAYVPALFGSYGLMILSVIVILACFTTVVGLVSAVSDYFSTISPLSYKQWVVINAVACGIVANVGLTQLMTLSLPVLFAMYPVAIALIALTFVRRWLPNPRLAYALVIGVAFAFALFDALSFFCSTFMAKDAAINLTLAPIFSAATAYMPLYSYYMAWVLPTAVALLLSFALKRSAGEPLTPASA</sequence>
<feature type="transmembrane region" description="Helical" evidence="9">
    <location>
        <begin position="198"/>
        <end position="217"/>
    </location>
</feature>
<organism evidence="10 11">
    <name type="scientific">Vibrio stylophorae</name>
    <dbReference type="NCBI Taxonomy" id="659351"/>
    <lineage>
        <taxon>Bacteria</taxon>
        <taxon>Pseudomonadati</taxon>
        <taxon>Pseudomonadota</taxon>
        <taxon>Gammaproteobacteria</taxon>
        <taxon>Vibrionales</taxon>
        <taxon>Vibrionaceae</taxon>
        <taxon>Vibrio</taxon>
    </lineage>
</organism>
<evidence type="ECO:0000256" key="2">
    <source>
        <dbReference type="ARBA" id="ARBA00008540"/>
    </source>
</evidence>
<feature type="transmembrane region" description="Helical" evidence="9">
    <location>
        <begin position="376"/>
        <end position="399"/>
    </location>
</feature>
<keyword evidence="8 9" id="KW-0472">Membrane</keyword>
<feature type="transmembrane region" description="Helical" evidence="9">
    <location>
        <begin position="229"/>
        <end position="253"/>
    </location>
</feature>
<feature type="transmembrane region" description="Helical" evidence="9">
    <location>
        <begin position="154"/>
        <end position="172"/>
    </location>
</feature>
<accession>A0ABM8ZQU1</accession>
<dbReference type="RefSeq" id="WP_237464639.1">
    <property type="nucleotide sequence ID" value="NZ_CAKLDI010000001.1"/>
</dbReference>
<keyword evidence="4" id="KW-1003">Cell membrane</keyword>
<evidence type="ECO:0000313" key="10">
    <source>
        <dbReference type="EMBL" id="CAH0532672.1"/>
    </source>
</evidence>
<reference evidence="10" key="1">
    <citation type="submission" date="2021-11" db="EMBL/GenBank/DDBJ databases">
        <authorList>
            <person name="Rodrigo-Torres L."/>
            <person name="Arahal R. D."/>
            <person name="Lucena T."/>
        </authorList>
    </citation>
    <scope>NUCLEOTIDE SEQUENCE</scope>
    <source>
        <strain evidence="10">CECT 7929</strain>
    </source>
</reference>
<dbReference type="Pfam" id="PF05525">
    <property type="entry name" value="Branch_AA_trans"/>
    <property type="match status" value="1"/>
</dbReference>
<evidence type="ECO:0000256" key="9">
    <source>
        <dbReference type="RuleBase" id="RU362122"/>
    </source>
</evidence>
<feature type="transmembrane region" description="Helical" evidence="9">
    <location>
        <begin position="7"/>
        <end position="29"/>
    </location>
</feature>
<evidence type="ECO:0000256" key="3">
    <source>
        <dbReference type="ARBA" id="ARBA00022448"/>
    </source>
</evidence>
<dbReference type="PANTHER" id="PTHR30588:SF0">
    <property type="entry name" value="BRANCHED-CHAIN AMINO ACID PERMEASE BRNQ"/>
    <property type="match status" value="1"/>
</dbReference>
<dbReference type="Proteomes" id="UP000838672">
    <property type="component" value="Unassembled WGS sequence"/>
</dbReference>
<dbReference type="PANTHER" id="PTHR30588">
    <property type="entry name" value="BRANCHED-CHAIN AMINO ACID TRANSPORT SYSTEM 2 CARRIER PROTEIN"/>
    <property type="match status" value="1"/>
</dbReference>
<keyword evidence="5 9" id="KW-0812">Transmembrane</keyword>
<feature type="transmembrane region" description="Helical" evidence="9">
    <location>
        <begin position="343"/>
        <end position="364"/>
    </location>
</feature>
<evidence type="ECO:0000256" key="6">
    <source>
        <dbReference type="ARBA" id="ARBA00022970"/>
    </source>
</evidence>